<comment type="caution">
    <text evidence="1">The sequence shown here is derived from an EMBL/GenBank/DDBJ whole genome shotgun (WGS) entry which is preliminary data.</text>
</comment>
<name>A0A939PG70_9ACTN</name>
<keyword evidence="2" id="KW-1185">Reference proteome</keyword>
<organism evidence="1 2">
    <name type="scientific">Actinomadura barringtoniae</name>
    <dbReference type="NCBI Taxonomy" id="1427535"/>
    <lineage>
        <taxon>Bacteria</taxon>
        <taxon>Bacillati</taxon>
        <taxon>Actinomycetota</taxon>
        <taxon>Actinomycetes</taxon>
        <taxon>Streptosporangiales</taxon>
        <taxon>Thermomonosporaceae</taxon>
        <taxon>Actinomadura</taxon>
    </lineage>
</organism>
<evidence type="ECO:0008006" key="3">
    <source>
        <dbReference type="Google" id="ProtNLM"/>
    </source>
</evidence>
<sequence>MRLVADDVIGLQIPSCGHFPAEEAPDALLAALGSFLTPYRDAAGPHLQR</sequence>
<proteinExistence type="predicted"/>
<gene>
    <name evidence="1" type="ORF">J4573_12500</name>
</gene>
<protein>
    <recommendedName>
        <fullName evidence="3">Alpha/beta hydrolase</fullName>
    </recommendedName>
</protein>
<dbReference type="EMBL" id="JAGEOJ010000004">
    <property type="protein sequence ID" value="MBO2447916.1"/>
    <property type="molecule type" value="Genomic_DNA"/>
</dbReference>
<dbReference type="InterPro" id="IPR029058">
    <property type="entry name" value="AB_hydrolase_fold"/>
</dbReference>
<accession>A0A939PG70</accession>
<evidence type="ECO:0000313" key="2">
    <source>
        <dbReference type="Proteomes" id="UP000669179"/>
    </source>
</evidence>
<dbReference type="AlphaFoldDB" id="A0A939PG70"/>
<evidence type="ECO:0000313" key="1">
    <source>
        <dbReference type="EMBL" id="MBO2447916.1"/>
    </source>
</evidence>
<reference evidence="1" key="1">
    <citation type="submission" date="2021-03" db="EMBL/GenBank/DDBJ databases">
        <authorList>
            <person name="Kanchanasin P."/>
            <person name="Saeng-In P."/>
            <person name="Phongsopitanun W."/>
            <person name="Yuki M."/>
            <person name="Kudo T."/>
            <person name="Ohkuma M."/>
            <person name="Tanasupawat S."/>
        </authorList>
    </citation>
    <scope>NUCLEOTIDE SEQUENCE</scope>
    <source>
        <strain evidence="1">GKU 128</strain>
    </source>
</reference>
<dbReference type="RefSeq" id="WP_208255548.1">
    <property type="nucleotide sequence ID" value="NZ_JAGEOJ010000004.1"/>
</dbReference>
<dbReference type="Proteomes" id="UP000669179">
    <property type="component" value="Unassembled WGS sequence"/>
</dbReference>
<dbReference type="SUPFAM" id="SSF53474">
    <property type="entry name" value="alpha/beta-Hydrolases"/>
    <property type="match status" value="1"/>
</dbReference>